<reference evidence="11" key="1">
    <citation type="submission" date="2019-11" db="EMBL/GenBank/DDBJ databases">
        <title>The nuclear and mitochondrial genomes of Frieseomelitta varia - a highly eusocial stingless bee (Meliponini) with a permanently sterile worker caste.</title>
        <authorList>
            <person name="Freitas F.C.P."/>
            <person name="Lourenco A.P."/>
            <person name="Nunes F.M.F."/>
            <person name="Paschoal A.R."/>
            <person name="Abreu F.C.P."/>
            <person name="Barbin F.O."/>
            <person name="Bataglia L."/>
            <person name="Cardoso-Junior C.A.M."/>
            <person name="Cervoni M.S."/>
            <person name="Silva S.R."/>
            <person name="Dalarmi F."/>
            <person name="Del Lama M.A."/>
            <person name="Depintor T.S."/>
            <person name="Ferreira K.M."/>
            <person name="Goria P.S."/>
            <person name="Jaskot M.C."/>
            <person name="Lago D.C."/>
            <person name="Luna-Lucena D."/>
            <person name="Moda L.M."/>
            <person name="Nascimento L."/>
            <person name="Pedrino M."/>
            <person name="Rabico F.O."/>
            <person name="Sanches F.C."/>
            <person name="Santos D.E."/>
            <person name="Santos C.G."/>
            <person name="Vieira J."/>
            <person name="Lopes T.F."/>
            <person name="Barchuk A.R."/>
            <person name="Hartfelder K."/>
            <person name="Simoes Z.L.P."/>
            <person name="Bitondi M.M.G."/>
            <person name="Pinheiro D.G."/>
        </authorList>
    </citation>
    <scope>NUCLEOTIDE SEQUENCE</scope>
    <source>
        <strain evidence="11">USP_RPSP 00005682</strain>
        <tissue evidence="11">Whole individual</tissue>
    </source>
</reference>
<sequence length="456" mass="53059">MHSSTFYNILQLSSKINLRSQFKQRCSVFQESSKRNYNAFDISHYKTLKQYLSICGINPYQENRISNILVIIVIFINLTLFGPTVRELYCSLMIFNIITKKLANDKATNRTMQLYDAIRNKSFDNIIQNLPQIITVIASMIKILNIYYNKTQFRELFNTMAEDWKFLESKNKLHILNKFTKNGNTLVLFYRRTLLSVCGLFVSFSLCNPLLDILIPLNETRPRQNVFNVNYVILDEQEHFYILYVHLALSAFVIVLTIISVDSLYITIIYHACGLFAVCGSQVQNTTENNTIEKNGTEISSIGYEQFKQCIIMHYKTLQFYNVIEKCCRNLYLIQMGLNMVIVSITAVEVIVFLDRPDEAIKAIMYLIAQNFHLYVISLPGQTLLDQSLELADKIYDSDWYHIPTKVQKMLYLMQIRSNKPCILTAAGLYEMKIESFGETIKTCMSYFTMFLSIRE</sequence>
<keyword evidence="3 10" id="KW-0716">Sensory transduction</keyword>
<keyword evidence="2" id="KW-1003">Cell membrane</keyword>
<comment type="similarity">
    <text evidence="10">Belongs to the insect chemoreceptor superfamily. Heteromeric odorant receptor channel (TC 1.A.69) family.</text>
</comment>
<evidence type="ECO:0000256" key="6">
    <source>
        <dbReference type="ARBA" id="ARBA00022989"/>
    </source>
</evidence>
<keyword evidence="5 10" id="KW-0552">Olfaction</keyword>
<keyword evidence="7 10" id="KW-0472">Membrane</keyword>
<keyword evidence="12" id="KW-1185">Reference proteome</keyword>
<evidence type="ECO:0000313" key="11">
    <source>
        <dbReference type="EMBL" id="KAF3420100.1"/>
    </source>
</evidence>
<dbReference type="Proteomes" id="UP000655588">
    <property type="component" value="Unassembled WGS sequence"/>
</dbReference>
<name>A0A833VME2_9HYME</name>
<evidence type="ECO:0000256" key="5">
    <source>
        <dbReference type="ARBA" id="ARBA00022725"/>
    </source>
</evidence>
<feature type="transmembrane region" description="Helical" evidence="10">
    <location>
        <begin position="194"/>
        <end position="215"/>
    </location>
</feature>
<comment type="subcellular location">
    <subcellularLocation>
        <location evidence="1 10">Cell membrane</location>
        <topology evidence="1 10">Multi-pass membrane protein</topology>
    </subcellularLocation>
</comment>
<keyword evidence="9 10" id="KW-0807">Transducer</keyword>
<feature type="transmembrane region" description="Helical" evidence="10">
    <location>
        <begin position="130"/>
        <end position="148"/>
    </location>
</feature>
<dbReference type="Pfam" id="PF02949">
    <property type="entry name" value="7tm_6"/>
    <property type="match status" value="1"/>
</dbReference>
<evidence type="ECO:0000256" key="9">
    <source>
        <dbReference type="ARBA" id="ARBA00023224"/>
    </source>
</evidence>
<dbReference type="PANTHER" id="PTHR21137">
    <property type="entry name" value="ODORANT RECEPTOR"/>
    <property type="match status" value="1"/>
</dbReference>
<dbReference type="EMBL" id="WNWW01001002">
    <property type="protein sequence ID" value="KAF3420100.1"/>
    <property type="molecule type" value="Genomic_DNA"/>
</dbReference>
<comment type="caution">
    <text evidence="10">Lacks conserved residue(s) required for the propagation of feature annotation.</text>
</comment>
<evidence type="ECO:0000256" key="8">
    <source>
        <dbReference type="ARBA" id="ARBA00023170"/>
    </source>
</evidence>
<keyword evidence="4 10" id="KW-0812">Transmembrane</keyword>
<keyword evidence="6 10" id="KW-1133">Transmembrane helix</keyword>
<evidence type="ECO:0000256" key="10">
    <source>
        <dbReference type="RuleBase" id="RU351113"/>
    </source>
</evidence>
<evidence type="ECO:0000256" key="4">
    <source>
        <dbReference type="ARBA" id="ARBA00022692"/>
    </source>
</evidence>
<gene>
    <name evidence="11" type="ORF">E2986_10885</name>
</gene>
<evidence type="ECO:0000256" key="2">
    <source>
        <dbReference type="ARBA" id="ARBA00022475"/>
    </source>
</evidence>
<keyword evidence="8 10" id="KW-0675">Receptor</keyword>
<dbReference type="GO" id="GO:0005549">
    <property type="term" value="F:odorant binding"/>
    <property type="evidence" value="ECO:0007669"/>
    <property type="project" value="InterPro"/>
</dbReference>
<feature type="transmembrane region" description="Helical" evidence="10">
    <location>
        <begin position="68"/>
        <end position="85"/>
    </location>
</feature>
<feature type="transmembrane region" description="Helical" evidence="10">
    <location>
        <begin position="331"/>
        <end position="354"/>
    </location>
</feature>
<accession>A0A833VME2</accession>
<organism evidence="11 12">
    <name type="scientific">Frieseomelitta varia</name>
    <dbReference type="NCBI Taxonomy" id="561572"/>
    <lineage>
        <taxon>Eukaryota</taxon>
        <taxon>Metazoa</taxon>
        <taxon>Ecdysozoa</taxon>
        <taxon>Arthropoda</taxon>
        <taxon>Hexapoda</taxon>
        <taxon>Insecta</taxon>
        <taxon>Pterygota</taxon>
        <taxon>Neoptera</taxon>
        <taxon>Endopterygota</taxon>
        <taxon>Hymenoptera</taxon>
        <taxon>Apocrita</taxon>
        <taxon>Aculeata</taxon>
        <taxon>Apoidea</taxon>
        <taxon>Anthophila</taxon>
        <taxon>Apidae</taxon>
        <taxon>Frieseomelitta</taxon>
    </lineage>
</organism>
<protein>
    <recommendedName>
        <fullName evidence="10">Odorant receptor</fullName>
    </recommendedName>
</protein>
<feature type="transmembrane region" description="Helical" evidence="10">
    <location>
        <begin position="241"/>
        <end position="261"/>
    </location>
</feature>
<dbReference type="AlphaFoldDB" id="A0A833VME2"/>
<dbReference type="PANTHER" id="PTHR21137:SF35">
    <property type="entry name" value="ODORANT RECEPTOR 19A-RELATED"/>
    <property type="match status" value="1"/>
</dbReference>
<evidence type="ECO:0000256" key="7">
    <source>
        <dbReference type="ARBA" id="ARBA00023136"/>
    </source>
</evidence>
<evidence type="ECO:0000313" key="12">
    <source>
        <dbReference type="Proteomes" id="UP000655588"/>
    </source>
</evidence>
<dbReference type="GO" id="GO:0004984">
    <property type="term" value="F:olfactory receptor activity"/>
    <property type="evidence" value="ECO:0007669"/>
    <property type="project" value="InterPro"/>
</dbReference>
<dbReference type="InterPro" id="IPR004117">
    <property type="entry name" value="7tm6_olfct_rcpt"/>
</dbReference>
<comment type="caution">
    <text evidence="11">The sequence shown here is derived from an EMBL/GenBank/DDBJ whole genome shotgun (WGS) entry which is preliminary data.</text>
</comment>
<dbReference type="GO" id="GO:0005886">
    <property type="term" value="C:plasma membrane"/>
    <property type="evidence" value="ECO:0007669"/>
    <property type="project" value="UniProtKB-SubCell"/>
</dbReference>
<proteinExistence type="inferred from homology"/>
<evidence type="ECO:0000256" key="1">
    <source>
        <dbReference type="ARBA" id="ARBA00004651"/>
    </source>
</evidence>
<evidence type="ECO:0000256" key="3">
    <source>
        <dbReference type="ARBA" id="ARBA00022606"/>
    </source>
</evidence>
<dbReference type="GO" id="GO:0007165">
    <property type="term" value="P:signal transduction"/>
    <property type="evidence" value="ECO:0007669"/>
    <property type="project" value="UniProtKB-KW"/>
</dbReference>